<organism evidence="3 4">
    <name type="scientific">Mycena indigotica</name>
    <dbReference type="NCBI Taxonomy" id="2126181"/>
    <lineage>
        <taxon>Eukaryota</taxon>
        <taxon>Fungi</taxon>
        <taxon>Dikarya</taxon>
        <taxon>Basidiomycota</taxon>
        <taxon>Agaricomycotina</taxon>
        <taxon>Agaricomycetes</taxon>
        <taxon>Agaricomycetidae</taxon>
        <taxon>Agaricales</taxon>
        <taxon>Marasmiineae</taxon>
        <taxon>Mycenaceae</taxon>
        <taxon>Mycena</taxon>
    </lineage>
</organism>
<dbReference type="GO" id="GO:0003746">
    <property type="term" value="F:translation elongation factor activity"/>
    <property type="evidence" value="ECO:0007669"/>
    <property type="project" value="UniProtKB-KW"/>
</dbReference>
<comment type="caution">
    <text evidence="3">The sequence shown here is derived from an EMBL/GenBank/DDBJ whole genome shotgun (WGS) entry which is preliminary data.</text>
</comment>
<evidence type="ECO:0000259" key="2">
    <source>
        <dbReference type="Pfam" id="PF21710"/>
    </source>
</evidence>
<dbReference type="Pfam" id="PF21710">
    <property type="entry name" value="Spt6_S1"/>
    <property type="match status" value="1"/>
</dbReference>
<dbReference type="Gene3D" id="2.40.50.140">
    <property type="entry name" value="Nucleic acid-binding proteins"/>
    <property type="match status" value="1"/>
</dbReference>
<dbReference type="EMBL" id="JACAZF010000007">
    <property type="protein sequence ID" value="KAF7298588.1"/>
    <property type="molecule type" value="Genomic_DNA"/>
</dbReference>
<accession>A0A8H6SFI4</accession>
<proteinExistence type="predicted"/>
<gene>
    <name evidence="3" type="ORF">MIND_00805600</name>
</gene>
<dbReference type="Gene3D" id="1.10.10.2740">
    <property type="entry name" value="Spt6, Death-like domain"/>
    <property type="match status" value="1"/>
</dbReference>
<dbReference type="PANTHER" id="PTHR10145:SF6">
    <property type="entry name" value="TRANSCRIPTION ELONGATION FACTOR SPT6"/>
    <property type="match status" value="1"/>
</dbReference>
<evidence type="ECO:0000313" key="3">
    <source>
        <dbReference type="EMBL" id="KAF7298588.1"/>
    </source>
</evidence>
<dbReference type="InterPro" id="IPR012340">
    <property type="entry name" value="NA-bd_OB-fold"/>
</dbReference>
<keyword evidence="4" id="KW-1185">Reference proteome</keyword>
<dbReference type="OrthoDB" id="995477at2759"/>
<dbReference type="GO" id="GO:0034728">
    <property type="term" value="P:nucleosome organization"/>
    <property type="evidence" value="ECO:0007669"/>
    <property type="project" value="TreeGrafter"/>
</dbReference>
<reference evidence="3" key="1">
    <citation type="submission" date="2020-05" db="EMBL/GenBank/DDBJ databases">
        <title>Mycena genomes resolve the evolution of fungal bioluminescence.</title>
        <authorList>
            <person name="Tsai I.J."/>
        </authorList>
    </citation>
    <scope>NUCLEOTIDE SEQUENCE</scope>
    <source>
        <strain evidence="3">171206Taipei</strain>
    </source>
</reference>
<dbReference type="PANTHER" id="PTHR10145">
    <property type="entry name" value="TRANSCRIPTION ELONGATION FACTOR SPT6"/>
    <property type="match status" value="1"/>
</dbReference>
<dbReference type="Proteomes" id="UP000636479">
    <property type="component" value="Unassembled WGS sequence"/>
</dbReference>
<dbReference type="GeneID" id="59347250"/>
<dbReference type="InterPro" id="IPR049540">
    <property type="entry name" value="Spt6-like_S1"/>
</dbReference>
<evidence type="ECO:0000256" key="1">
    <source>
        <dbReference type="SAM" id="MobiDB-lite"/>
    </source>
</evidence>
<dbReference type="GO" id="GO:0008023">
    <property type="term" value="C:transcription elongation factor complex"/>
    <property type="evidence" value="ECO:0007669"/>
    <property type="project" value="TreeGrafter"/>
</dbReference>
<dbReference type="InterPro" id="IPR042066">
    <property type="entry name" value="Spt6_death-like"/>
</dbReference>
<feature type="compositionally biased region" description="Basic and acidic residues" evidence="1">
    <location>
        <begin position="197"/>
        <end position="209"/>
    </location>
</feature>
<sequence length="225" mass="25430">MAMDDIGYDEDDIQDKHPSWVVGLTMDNPENERKLSELDLDEFAEKLKEANYDLKRFTLDLITNEFMRLFAENLSPFAYLSGPEVLTMLSGETTKSLRTHLIVSAVVLQANSRGLRDRLNSGFEGPVEDDSVNAPKTLPQKGQTITTVIRSSTLNTDEFFVHLTLVNSDGQTDDQYERSTLPDLFWDAGRYQLDKLVGEEKRAGGRPDSQDNQAPQLRGQLPQFQ</sequence>
<dbReference type="InterPro" id="IPR017072">
    <property type="entry name" value="TF_Spt6"/>
</dbReference>
<name>A0A8H6SFI4_9AGAR</name>
<feature type="region of interest" description="Disordered" evidence="1">
    <location>
        <begin position="197"/>
        <end position="225"/>
    </location>
</feature>
<dbReference type="RefSeq" id="XP_037217976.1">
    <property type="nucleotide sequence ID" value="XM_037364734.1"/>
</dbReference>
<feature type="domain" description="Spt6-like S1/OB" evidence="2">
    <location>
        <begin position="84"/>
        <end position="168"/>
    </location>
</feature>
<evidence type="ECO:0000313" key="4">
    <source>
        <dbReference type="Proteomes" id="UP000636479"/>
    </source>
</evidence>
<dbReference type="AlphaFoldDB" id="A0A8H6SFI4"/>
<dbReference type="GO" id="GO:0140673">
    <property type="term" value="P:transcription elongation-coupled chromatin remodeling"/>
    <property type="evidence" value="ECO:0007669"/>
    <property type="project" value="InterPro"/>
</dbReference>
<keyword evidence="3" id="KW-0648">Protein biosynthesis</keyword>
<keyword evidence="3" id="KW-0251">Elongation factor</keyword>
<dbReference type="GO" id="GO:0031491">
    <property type="term" value="F:nucleosome binding"/>
    <property type="evidence" value="ECO:0007669"/>
    <property type="project" value="TreeGrafter"/>
</dbReference>
<protein>
    <submittedName>
        <fullName evidence="3">Transcription elongation factor Spt6</fullName>
    </submittedName>
</protein>
<dbReference type="GO" id="GO:0042393">
    <property type="term" value="F:histone binding"/>
    <property type="evidence" value="ECO:0007669"/>
    <property type="project" value="TreeGrafter"/>
</dbReference>